<dbReference type="AlphaFoldDB" id="A0A0F9ZTM5"/>
<name>A0A0F9ZTM5_TRIHA</name>
<sequence>MSKLWKMSAAKTEEKKIIKFRVDDLNLGPNDPRHEDGIKCVRTYWAQATKLETHEQEEMIGYLRNHDYYDYHSYTAPSTRYTATSRKLYQATMRAFDALGHEGLSRPIYLILSSLYNTLPVQYVLMIQDHFGPLGVINYSHEYLKATGSREGPFTTATKTLPKIPHTGQALVSKSAVVTNSAAILNKDEEDIASGAGQQVTVLDPVNQVNQSVALEESKHPQALSDNPAIEPKRTRRATDNGGFDIDHVVASIKSSLAIQGFADAAKPASTAAEKLRMTNSDLLEMKEDVKIAKETAMRNEAILDGFISEMRQFMTAFANTAGIPLPIEVVDESDNDNYE</sequence>
<gene>
    <name evidence="1" type="ORF">THAR02_11420</name>
</gene>
<dbReference type="OrthoDB" id="4898835at2759"/>
<comment type="caution">
    <text evidence="1">The sequence shown here is derived from an EMBL/GenBank/DDBJ whole genome shotgun (WGS) entry which is preliminary data.</text>
</comment>
<reference evidence="2" key="1">
    <citation type="journal article" date="2015" name="Genome Announc.">
        <title>Draft whole-genome sequence of the biocontrol agent Trichoderma harzianum T6776.</title>
        <authorList>
            <person name="Baroncelli R."/>
            <person name="Piaggeschi G."/>
            <person name="Fiorini L."/>
            <person name="Bertolini E."/>
            <person name="Zapparata A."/>
            <person name="Pe M.E."/>
            <person name="Sarrocco S."/>
            <person name="Vannacci G."/>
        </authorList>
    </citation>
    <scope>NUCLEOTIDE SEQUENCE [LARGE SCALE GENOMIC DNA]</scope>
    <source>
        <strain evidence="2">T6776</strain>
    </source>
</reference>
<evidence type="ECO:0000313" key="1">
    <source>
        <dbReference type="EMBL" id="KKO96478.1"/>
    </source>
</evidence>
<protein>
    <submittedName>
        <fullName evidence="1">Uncharacterized protein</fullName>
    </submittedName>
</protein>
<dbReference type="OMA" id="CVRTYWA"/>
<organism evidence="1 2">
    <name type="scientific">Trichoderma harzianum</name>
    <name type="common">Hypocrea lixii</name>
    <dbReference type="NCBI Taxonomy" id="5544"/>
    <lineage>
        <taxon>Eukaryota</taxon>
        <taxon>Fungi</taxon>
        <taxon>Dikarya</taxon>
        <taxon>Ascomycota</taxon>
        <taxon>Pezizomycotina</taxon>
        <taxon>Sordariomycetes</taxon>
        <taxon>Hypocreomycetidae</taxon>
        <taxon>Hypocreales</taxon>
        <taxon>Hypocreaceae</taxon>
        <taxon>Trichoderma</taxon>
    </lineage>
</organism>
<evidence type="ECO:0000313" key="2">
    <source>
        <dbReference type="Proteomes" id="UP000034112"/>
    </source>
</evidence>
<proteinExistence type="predicted"/>
<dbReference type="EMBL" id="JOKZ01000947">
    <property type="protein sequence ID" value="KKO96478.1"/>
    <property type="molecule type" value="Genomic_DNA"/>
</dbReference>
<dbReference type="Proteomes" id="UP000034112">
    <property type="component" value="Unassembled WGS sequence"/>
</dbReference>
<accession>A0A0F9ZTM5</accession>